<dbReference type="RefSeq" id="XP_004499857.1">
    <property type="nucleotide sequence ID" value="XM_004499800.3"/>
</dbReference>
<reference evidence="4 5" key="2">
    <citation type="submission" date="2025-04" db="UniProtKB">
        <authorList>
            <consortium name="RefSeq"/>
        </authorList>
    </citation>
    <scope>IDENTIFICATION</scope>
    <source>
        <tissue evidence="4 5">Etiolated seedlings</tissue>
    </source>
</reference>
<dbReference type="KEGG" id="cam:101498851"/>
<dbReference type="GO" id="GO:0008356">
    <property type="term" value="P:asymmetric cell division"/>
    <property type="evidence" value="ECO:0007669"/>
    <property type="project" value="InterPro"/>
</dbReference>
<dbReference type="STRING" id="3827.A0A1S2Y5Y2"/>
<dbReference type="InterPro" id="IPR040348">
    <property type="entry name" value="POLAR-like"/>
</dbReference>
<evidence type="ECO:0000256" key="1">
    <source>
        <dbReference type="SAM" id="Coils"/>
    </source>
</evidence>
<evidence type="ECO:0000313" key="5">
    <source>
        <dbReference type="RefSeq" id="XP_004499857.1"/>
    </source>
</evidence>
<feature type="region of interest" description="Disordered" evidence="2">
    <location>
        <begin position="631"/>
        <end position="652"/>
    </location>
</feature>
<evidence type="ECO:0000313" key="3">
    <source>
        <dbReference type="Proteomes" id="UP000087171"/>
    </source>
</evidence>
<feature type="coiled-coil region" evidence="1">
    <location>
        <begin position="493"/>
        <end position="520"/>
    </location>
</feature>
<organism evidence="3 5">
    <name type="scientific">Cicer arietinum</name>
    <name type="common">Chickpea</name>
    <name type="synonym">Garbanzo</name>
    <dbReference type="NCBI Taxonomy" id="3827"/>
    <lineage>
        <taxon>Eukaryota</taxon>
        <taxon>Viridiplantae</taxon>
        <taxon>Streptophyta</taxon>
        <taxon>Embryophyta</taxon>
        <taxon>Tracheophyta</taxon>
        <taxon>Spermatophyta</taxon>
        <taxon>Magnoliopsida</taxon>
        <taxon>eudicotyledons</taxon>
        <taxon>Gunneridae</taxon>
        <taxon>Pentapetalae</taxon>
        <taxon>rosids</taxon>
        <taxon>fabids</taxon>
        <taxon>Fabales</taxon>
        <taxon>Fabaceae</taxon>
        <taxon>Papilionoideae</taxon>
        <taxon>50 kb inversion clade</taxon>
        <taxon>NPAAA clade</taxon>
        <taxon>Hologalegina</taxon>
        <taxon>IRL clade</taxon>
        <taxon>Cicereae</taxon>
        <taxon>Cicer</taxon>
    </lineage>
</organism>
<dbReference type="OrthoDB" id="1701885at2759"/>
<sequence>MELWVVAAVAGAVYLAKYWKKSWENGNSSYHLSSEDSKFDNVESLNCPLSFLKQVPRRETGKEVSLGRNGLNEKYSDVSFLEGPSIGDVASNRGFNCENMRQFRNYNKSDLLSISNLAVPFAPYDDNFKDGEDGNEQNTDIFGNRGCFLPDLSAKVVPIHNSFGHKTSLRSKCFTGHDSRPLNSLESCFMAQLYKEHAKMEEYVFSPLSSPSMATRPFRVSNGSRILNRENDTLIGASTGSKQHKLQPGRAKEESAVGVPSLPKIGYLNDTKKKKFDGVIGRSRRSSFCDDMFSGKLVHTQYDPTFLFSLGVSFGIITSIMANKREIVKLRELLKKSESLVQDLQDELDMKDSMTVKELQHENYGSQDTCDHSFSGKELHESSPEKHMDNSPRIDRKESHDKKEEESSESMSKIEAELEAELERLGLDMNASSLERKLSELVEIDPEFVADFAQGELLADLVSETGVNVITPLPANYAVSPHELSLRLHEVVQYQLEERVKELEIALETSQRKVRFLESEHNGSFKIASPSTKGNLPTHEDCDSDNVSQPLILNLSGEALDAYNEAYEELIKINDSEDNSPSSAIHDSDHKEGSVSHDWSAAVFQDGSATYSMVDEGNLSRDVCSIKETMLEGQSSSELNVSGDDESSDFDNEVERQLIRQIVERTKKGSPLFQNAKKILYSMDEDEQH</sequence>
<feature type="region of interest" description="Disordered" evidence="2">
    <location>
        <begin position="362"/>
        <end position="413"/>
    </location>
</feature>
<name>A0A1S2Y5Y2_CICAR</name>
<dbReference type="GeneID" id="101498851"/>
<dbReference type="RefSeq" id="XP_004499856.1">
    <property type="nucleotide sequence ID" value="XM_004499799.3"/>
</dbReference>
<dbReference type="eggNOG" id="ENOG502QWTR">
    <property type="taxonomic scope" value="Eukaryota"/>
</dbReference>
<keyword evidence="3" id="KW-1185">Reference proteome</keyword>
<protein>
    <submittedName>
        <fullName evidence="4 5">Uncharacterized protein LOC101498851</fullName>
    </submittedName>
</protein>
<accession>A0A1S2Y5Y2</accession>
<reference evidence="3" key="1">
    <citation type="journal article" date="2013" name="Nat. Biotechnol.">
        <title>Draft genome sequence of chickpea (Cicer arietinum) provides a resource for trait improvement.</title>
        <authorList>
            <person name="Varshney R.K."/>
            <person name="Song C."/>
            <person name="Saxena R.K."/>
            <person name="Azam S."/>
            <person name="Yu S."/>
            <person name="Sharpe A.G."/>
            <person name="Cannon S."/>
            <person name="Baek J."/>
            <person name="Rosen B.D."/>
            <person name="Tar'an B."/>
            <person name="Millan T."/>
            <person name="Zhang X."/>
            <person name="Ramsay L.D."/>
            <person name="Iwata A."/>
            <person name="Wang Y."/>
            <person name="Nelson W."/>
            <person name="Farmer A.D."/>
            <person name="Gaur P.M."/>
            <person name="Soderlund C."/>
            <person name="Penmetsa R.V."/>
            <person name="Xu C."/>
            <person name="Bharti A.K."/>
            <person name="He W."/>
            <person name="Winter P."/>
            <person name="Zhao S."/>
            <person name="Hane J.K."/>
            <person name="Carrasquilla-Garcia N."/>
            <person name="Condie J.A."/>
            <person name="Upadhyaya H.D."/>
            <person name="Luo M.C."/>
            <person name="Thudi M."/>
            <person name="Gowda C.L."/>
            <person name="Singh N.P."/>
            <person name="Lichtenzveig J."/>
            <person name="Gali K.K."/>
            <person name="Rubio J."/>
            <person name="Nadarajan N."/>
            <person name="Dolezel J."/>
            <person name="Bansal K.C."/>
            <person name="Xu X."/>
            <person name="Edwards D."/>
            <person name="Zhang G."/>
            <person name="Kahl G."/>
            <person name="Gil J."/>
            <person name="Singh K.B."/>
            <person name="Datta S.K."/>
            <person name="Jackson S.A."/>
            <person name="Wang J."/>
            <person name="Cook D.R."/>
        </authorList>
    </citation>
    <scope>NUCLEOTIDE SEQUENCE [LARGE SCALE GENOMIC DNA]</scope>
    <source>
        <strain evidence="3">cv. CDC Frontier</strain>
    </source>
</reference>
<evidence type="ECO:0000256" key="2">
    <source>
        <dbReference type="SAM" id="MobiDB-lite"/>
    </source>
</evidence>
<keyword evidence="1" id="KW-0175">Coiled coil</keyword>
<dbReference type="AlphaFoldDB" id="A0A1S2Y5Y2"/>
<dbReference type="PANTHER" id="PTHR33476">
    <property type="entry name" value="EMB|CAB62613.1"/>
    <property type="match status" value="1"/>
</dbReference>
<gene>
    <name evidence="4 5" type="primary">LOC101498851</name>
</gene>
<feature type="compositionally biased region" description="Acidic residues" evidence="2">
    <location>
        <begin position="643"/>
        <end position="652"/>
    </location>
</feature>
<feature type="compositionally biased region" description="Basic and acidic residues" evidence="2">
    <location>
        <begin position="369"/>
        <end position="405"/>
    </location>
</feature>
<dbReference type="PANTHER" id="PTHR33476:SF7">
    <property type="entry name" value="EMB|CAB62613.1"/>
    <property type="match status" value="1"/>
</dbReference>
<dbReference type="Proteomes" id="UP000087171">
    <property type="component" value="Chromosome Ca5"/>
</dbReference>
<dbReference type="PaxDb" id="3827-XP_004499856.1"/>
<proteinExistence type="predicted"/>
<evidence type="ECO:0000313" key="4">
    <source>
        <dbReference type="RefSeq" id="XP_004499856.1"/>
    </source>
</evidence>